<dbReference type="InterPro" id="IPR038765">
    <property type="entry name" value="Papain-like_cys_pep_sf"/>
</dbReference>
<comment type="caution">
    <text evidence="3">The sequence shown here is derived from an EMBL/GenBank/DDBJ whole genome shotgun (WGS) entry which is preliminary data.</text>
</comment>
<gene>
    <name evidence="3" type="ORF">EMO91_10290</name>
</gene>
<dbReference type="SUPFAM" id="SSF54001">
    <property type="entry name" value="Cysteine proteinases"/>
    <property type="match status" value="1"/>
</dbReference>
<dbReference type="PROSITE" id="PS50911">
    <property type="entry name" value="CHAP"/>
    <property type="match status" value="1"/>
</dbReference>
<reference evidence="3 4" key="1">
    <citation type="journal article" date="2019" name="Syst. Appl. Microbiol.">
        <title>Characterization of Bifidobacterium species in feaces of the Egyptian fruit bat: Description of B. vespertilionis sp. nov. and B. rousetti sp. nov.</title>
        <authorList>
            <person name="Modesto M."/>
            <person name="Satti M."/>
            <person name="Watanabe K."/>
            <person name="Puglisi E."/>
            <person name="Morelli L."/>
            <person name="Huang C.-H."/>
            <person name="Liou J.-S."/>
            <person name="Miyashita M."/>
            <person name="Tamura T."/>
            <person name="Saito S."/>
            <person name="Mori K."/>
            <person name="Huang L."/>
            <person name="Sciavilla P."/>
            <person name="Sandri C."/>
            <person name="Spiezio C."/>
            <person name="Vitali F."/>
            <person name="Cavalieri D."/>
            <person name="Perpetuini G."/>
            <person name="Tofalo R."/>
            <person name="Bonetti A."/>
            <person name="Arita M."/>
            <person name="Mattarelli P."/>
        </authorList>
    </citation>
    <scope>NUCLEOTIDE SEQUENCE [LARGE SCALE GENOMIC DNA]</scope>
    <source>
        <strain evidence="3 4">RST17</strain>
    </source>
</reference>
<evidence type="ECO:0000259" key="2">
    <source>
        <dbReference type="PROSITE" id="PS50911"/>
    </source>
</evidence>
<proteinExistence type="predicted"/>
<dbReference type="InterPro" id="IPR007921">
    <property type="entry name" value="CHAP_dom"/>
</dbReference>
<sequence length="191" mass="20371">MTVRARTVRFDDGAASRGDPRDALTGGTGWESSDSDIDVGALTGLHASNPTIRALINGRDLNQTPAGWNPDHETGDRGDAYPYGQCTWWAYKRRAELGLPTGSNLGNGGMWADTAAAMGYWVDSTPRPGDAAVFAPGQYGADGWAGHVAVVEKVNDDHSILISEANVNGQVGPFQRTLPADQAKGLRYVHY</sequence>
<dbReference type="Gene3D" id="3.90.1720.10">
    <property type="entry name" value="endopeptidase domain like (from Nostoc punctiforme)"/>
    <property type="match status" value="1"/>
</dbReference>
<dbReference type="Proteomes" id="UP000410049">
    <property type="component" value="Unassembled WGS sequence"/>
</dbReference>
<evidence type="ECO:0000313" key="4">
    <source>
        <dbReference type="Proteomes" id="UP000410049"/>
    </source>
</evidence>
<feature type="compositionally biased region" description="Basic and acidic residues" evidence="1">
    <location>
        <begin position="8"/>
        <end position="22"/>
    </location>
</feature>
<protein>
    <submittedName>
        <fullName evidence="3">CHAP domain-containing protein</fullName>
    </submittedName>
</protein>
<feature type="region of interest" description="Disordered" evidence="1">
    <location>
        <begin position="1"/>
        <end position="35"/>
    </location>
</feature>
<evidence type="ECO:0000256" key="1">
    <source>
        <dbReference type="SAM" id="MobiDB-lite"/>
    </source>
</evidence>
<organism evidence="3 4">
    <name type="scientific">Bifidobacterium myosotis</name>
    <dbReference type="NCBI Taxonomy" id="1630166"/>
    <lineage>
        <taxon>Bacteria</taxon>
        <taxon>Bacillati</taxon>
        <taxon>Actinomycetota</taxon>
        <taxon>Actinomycetes</taxon>
        <taxon>Bifidobacteriales</taxon>
        <taxon>Bifidobacteriaceae</taxon>
        <taxon>Bifidobacterium</taxon>
    </lineage>
</organism>
<feature type="domain" description="Peptidase C51" evidence="2">
    <location>
        <begin position="61"/>
        <end position="190"/>
    </location>
</feature>
<dbReference type="EMBL" id="RZUH01000009">
    <property type="protein sequence ID" value="KAA8827003.1"/>
    <property type="molecule type" value="Genomic_DNA"/>
</dbReference>
<dbReference type="AlphaFoldDB" id="A0A5M9ZI08"/>
<dbReference type="Pfam" id="PF05257">
    <property type="entry name" value="CHAP"/>
    <property type="match status" value="1"/>
</dbReference>
<evidence type="ECO:0000313" key="3">
    <source>
        <dbReference type="EMBL" id="KAA8827003.1"/>
    </source>
</evidence>
<accession>A0A5M9ZI08</accession>
<name>A0A5M9ZI08_9BIFI</name>